<dbReference type="AlphaFoldDB" id="A0A5M6IY40"/>
<dbReference type="InterPro" id="IPR036663">
    <property type="entry name" value="Fumarylacetoacetase_C_sf"/>
</dbReference>
<dbReference type="OrthoDB" id="9780293at2"/>
<dbReference type="GO" id="GO:0016787">
    <property type="term" value="F:hydrolase activity"/>
    <property type="evidence" value="ECO:0007669"/>
    <property type="project" value="UniProtKB-KW"/>
</dbReference>
<sequence length="279" mass="30384">MRLATYEDGLNRSFGILTAGGIIDLANRLDVPDMETMLAEGLLEKALGFASAQPEVRHFRLLKPLERPGKCFCIGRNYPGRMSGPDTMPLYLFQRVPDSFSGPEEPLLRPPESTQFDYEAEIVVVIGTAGRRIPRERALDHVAGYMLANDGSLRDWTRREMGDVTAGKNFCRSGSLGPWITTRTAVGDGPFHLITRVNGEVRQDDSTDRMLCPVDKIISYISTFTALAPGDIILTGTPAGAGAGFDPPRWLKAGDVVEIEATGLGVLRNIVSDEPPPPA</sequence>
<accession>A0A5M6IY40</accession>
<evidence type="ECO:0000313" key="4">
    <source>
        <dbReference type="EMBL" id="KAA5613232.1"/>
    </source>
</evidence>
<dbReference type="InterPro" id="IPR051121">
    <property type="entry name" value="FAH"/>
</dbReference>
<evidence type="ECO:0000256" key="1">
    <source>
        <dbReference type="ARBA" id="ARBA00010211"/>
    </source>
</evidence>
<keyword evidence="2" id="KW-0479">Metal-binding</keyword>
<comment type="similarity">
    <text evidence="1">Belongs to the FAH family.</text>
</comment>
<evidence type="ECO:0000313" key="5">
    <source>
        <dbReference type="Proteomes" id="UP000325255"/>
    </source>
</evidence>
<name>A0A5M6IY40_9PROT</name>
<dbReference type="Proteomes" id="UP000325255">
    <property type="component" value="Unassembled WGS sequence"/>
</dbReference>
<proteinExistence type="inferred from homology"/>
<dbReference type="Gene3D" id="3.90.850.10">
    <property type="entry name" value="Fumarylacetoacetase-like, C-terminal domain"/>
    <property type="match status" value="1"/>
</dbReference>
<dbReference type="RefSeq" id="WP_150039716.1">
    <property type="nucleotide sequence ID" value="NZ_OW485601.1"/>
</dbReference>
<dbReference type="GO" id="GO:0046872">
    <property type="term" value="F:metal ion binding"/>
    <property type="evidence" value="ECO:0007669"/>
    <property type="project" value="UniProtKB-KW"/>
</dbReference>
<feature type="domain" description="Fumarylacetoacetase-like C-terminal" evidence="3">
    <location>
        <begin position="70"/>
        <end position="271"/>
    </location>
</feature>
<evidence type="ECO:0000256" key="2">
    <source>
        <dbReference type="ARBA" id="ARBA00022723"/>
    </source>
</evidence>
<reference evidence="4 5" key="1">
    <citation type="submission" date="2019-09" db="EMBL/GenBank/DDBJ databases">
        <title>Genome sequence of Rhodovastum atsumiense, a diverse member of the Acetobacteraceae family of non-sulfur purple photosynthetic bacteria.</title>
        <authorList>
            <person name="Meyer T."/>
            <person name="Kyndt J."/>
        </authorList>
    </citation>
    <scope>NUCLEOTIDE SEQUENCE [LARGE SCALE GENOMIC DNA]</scope>
    <source>
        <strain evidence="4 5">DSM 21279</strain>
    </source>
</reference>
<dbReference type="Pfam" id="PF01557">
    <property type="entry name" value="FAA_hydrolase"/>
    <property type="match status" value="1"/>
</dbReference>
<keyword evidence="5" id="KW-1185">Reference proteome</keyword>
<comment type="caution">
    <text evidence="4">The sequence shown here is derived from an EMBL/GenBank/DDBJ whole genome shotgun (WGS) entry which is preliminary data.</text>
</comment>
<gene>
    <name evidence="4" type="ORF">F1189_05930</name>
</gene>
<dbReference type="GO" id="GO:0044281">
    <property type="term" value="P:small molecule metabolic process"/>
    <property type="evidence" value="ECO:0007669"/>
    <property type="project" value="UniProtKB-ARBA"/>
</dbReference>
<dbReference type="EMBL" id="VWPK01000007">
    <property type="protein sequence ID" value="KAA5613232.1"/>
    <property type="molecule type" value="Genomic_DNA"/>
</dbReference>
<keyword evidence="4" id="KW-0378">Hydrolase</keyword>
<evidence type="ECO:0000259" key="3">
    <source>
        <dbReference type="Pfam" id="PF01557"/>
    </source>
</evidence>
<dbReference type="SUPFAM" id="SSF56529">
    <property type="entry name" value="FAH"/>
    <property type="match status" value="1"/>
</dbReference>
<dbReference type="PANTHER" id="PTHR42796">
    <property type="entry name" value="FUMARYLACETOACETATE HYDROLASE DOMAIN-CONTAINING PROTEIN 2A-RELATED"/>
    <property type="match status" value="1"/>
</dbReference>
<dbReference type="PANTHER" id="PTHR42796:SF4">
    <property type="entry name" value="FUMARYLACETOACETATE HYDROLASE DOMAIN-CONTAINING PROTEIN 2A"/>
    <property type="match status" value="1"/>
</dbReference>
<organism evidence="4 5">
    <name type="scientific">Rhodovastum atsumiense</name>
    <dbReference type="NCBI Taxonomy" id="504468"/>
    <lineage>
        <taxon>Bacteria</taxon>
        <taxon>Pseudomonadati</taxon>
        <taxon>Pseudomonadota</taxon>
        <taxon>Alphaproteobacteria</taxon>
        <taxon>Acetobacterales</taxon>
        <taxon>Acetobacteraceae</taxon>
        <taxon>Rhodovastum</taxon>
    </lineage>
</organism>
<dbReference type="InterPro" id="IPR011234">
    <property type="entry name" value="Fumarylacetoacetase-like_C"/>
</dbReference>
<protein>
    <submittedName>
        <fullName evidence="4">Fumarylacetoacetate hydrolase family protein</fullName>
    </submittedName>
</protein>